<dbReference type="InterPro" id="IPR001245">
    <property type="entry name" value="Ser-Thr/Tyr_kinase_cat_dom"/>
</dbReference>
<organism evidence="2 3">
    <name type="scientific">Rhizophagus clarus</name>
    <dbReference type="NCBI Taxonomy" id="94130"/>
    <lineage>
        <taxon>Eukaryota</taxon>
        <taxon>Fungi</taxon>
        <taxon>Fungi incertae sedis</taxon>
        <taxon>Mucoromycota</taxon>
        <taxon>Glomeromycotina</taxon>
        <taxon>Glomeromycetes</taxon>
        <taxon>Glomerales</taxon>
        <taxon>Glomeraceae</taxon>
        <taxon>Rhizophagus</taxon>
    </lineage>
</organism>
<protein>
    <submittedName>
        <fullName evidence="2">Kinase-like domain-containing protein</fullName>
    </submittedName>
</protein>
<reference evidence="2" key="1">
    <citation type="submission" date="2019-10" db="EMBL/GenBank/DDBJ databases">
        <title>Conservation and host-specific expression of non-tandemly repeated heterogenous ribosome RNA gene in arbuscular mycorrhizal fungi.</title>
        <authorList>
            <person name="Maeda T."/>
            <person name="Kobayashi Y."/>
            <person name="Nakagawa T."/>
            <person name="Ezawa T."/>
            <person name="Yamaguchi K."/>
            <person name="Bino T."/>
            <person name="Nishimoto Y."/>
            <person name="Shigenobu S."/>
            <person name="Kawaguchi M."/>
        </authorList>
    </citation>
    <scope>NUCLEOTIDE SEQUENCE</scope>
    <source>
        <strain evidence="2">HR1</strain>
    </source>
</reference>
<comment type="caution">
    <text evidence="2">The sequence shown here is derived from an EMBL/GenBank/DDBJ whole genome shotgun (WGS) entry which is preliminary data.</text>
</comment>
<dbReference type="GO" id="GO:0005524">
    <property type="term" value="F:ATP binding"/>
    <property type="evidence" value="ECO:0007669"/>
    <property type="project" value="InterPro"/>
</dbReference>
<accession>A0A8H3R415</accession>
<dbReference type="EMBL" id="BLAL01000304">
    <property type="protein sequence ID" value="GET02098.1"/>
    <property type="molecule type" value="Genomic_DNA"/>
</dbReference>
<dbReference type="Gene3D" id="1.10.510.10">
    <property type="entry name" value="Transferase(Phosphotransferase) domain 1"/>
    <property type="match status" value="1"/>
</dbReference>
<dbReference type="InterPro" id="IPR000719">
    <property type="entry name" value="Prot_kinase_dom"/>
</dbReference>
<keyword evidence="2" id="KW-0418">Kinase</keyword>
<sequence length="1798" mass="214202">MFILYNNKRCENCGEEYTMPHYKWCRQCEINKLRGNFTSWTSGNEKIDSSIQEKQLKIYKPWSIVFEWILHDKFLGIEEVNKDDNSTVYSAQWEDGPLGWNKDSKEYKRKSKKVSLKYLHNSQNVDEFLNEVEAYLINFKIYGVSQNPNTKNYIIVLKNNDIFCIMCNNMYTTINYNKVCKHCEINNLKKNFANWTSGNEKIDDFIQEKIDDFIQKKQLGIYNPQDIVFEWIPYNKFLDIEEVGKDDNFIIYSAQWKDGPLSWDKNIMYSDIKYKWCKYCEINKLKKNFINWSSGNEYIDKFIQEKQLMIDKYSDSVFEWIPYNKFLSIKVVDKDDNSTVYSAQWENGPLDWNNYSKKYERYPKKVSLKYLHNSQNVDEFLNEVKAYLNNFKIYGISQNPDTISVYIIALQNNDDYCVMCNSIYTNINYKWCKYCEINKLRKNFTSGNEKIDNFIQERQLGINGPLDIVFEWIPHNKFLSIKEVDKDGNSTVCLAQWEDGPLDWDKDNKKYKRKPKKIALKYSHNLKDVEFLNEVKAYLINFIVHGISQNLDTKDYVIALQNNDLYCIKCNKRYTDAYNKWCNLCEISELRKNFINWSSGNEYIDKFIQKKQLMINKYCDNVFEWIPHNKFIDIKEVDKDDNSTIYFAQWEDGPLYWDKHNKKYGRYPKKITLKYSHNLQEADEFLHEVKAYLINFKIYGISQNPDTKDYLMALQNNDDYYCIMCSNMYININYKWCKHCEINKLRKNFTYWTSENEKIDNFVQEKQLGVDSPQDIVFEWILHNKFLDFREVDKDDNSTVYLAQWENGPLDWSYLYKKYVRKPEVVTLKYLHNLQNLDEFLSKQLEINGPQDIVFEWIPYDKFLGIKIDKDNNFSTIYLAQWNDGRLGWDVKSKKYTSNPKEIALKYSHNIRSAYEFLNEVETYLNNFKIYGISQNTSTKDYIIVLQDKDYRYCMICNNLYTDVDNKWCKRCETHVLRKNFTNCTSGNEIIDDFIEEKQLEISKPQDIVFEWISYDKFVDVKEMDKNDFSTVYLAQWKNGPLYWDEKSKKYIRNSKEVVLKYSHNLQNVDEFLNEVKTYLIKFKIYGMSQNPVTKDYIIVLQDENYCIMCNYWYTDVGYKWCKRCEAYKLKKNFTNWTSKNEIIDNFIKEKQLEINDSQDIVFEWIPYDRFLGIKEVDKNEFSTIYLALWKDGPLKYNANIRDYVRTPNELIKLKCLRELSTFYKRLLLFQNTTNEFLNEVKRFSLVNTYKIYGISQNPNSKEYIIVFNDYCKKCDKTSAMLLHRRCNSCLTNHLKNDFILRTSGNKQIDNFVQEIRLKIKNYDDIVFEWIPHDQFNNIEQIGKGGFATVFSAIWKDGLLRYDTSKDLYIRNLNTKVALKYLYNSQNITNEFLNEVKAYSVNNSGNILKVYGITQDPNTKDYIIVLQYAEGRNFEYWLFNNYKYFNWTNKLKILNNIISGLKEIHQKQMVHRDFHVGNILFDEIFVIYSNVNLYISDMGLSREVDNIDKTSIYGVMPYVAPEVLRGKSYTQAADIYSFGMIMYFVATGRQPFYNRAHDGLLALDICEKVSRPEINVPEAPECYIDLMKKCWDTDPINRPDATKIEESIKLLCNSYFDHNSINKDYEIEKQFKEAETYRRTKNLSVPNNMNLDTHPQAVFTSRLLNSFTNDLKTECIDLMIGWSVLAKTDPVSVPPRTDSKATTSNFVIMAQFNRTIDIDSLYNSLYAFYRQENWKRNQVNRLEDQQIEETGTSILSRIPPNASSSHIPLTTSSQYIFPNPPIYSKATYFMEMFIYESI</sequence>
<evidence type="ECO:0000313" key="3">
    <source>
        <dbReference type="Proteomes" id="UP000615446"/>
    </source>
</evidence>
<dbReference type="SUPFAM" id="SSF56112">
    <property type="entry name" value="Protein kinase-like (PK-like)"/>
    <property type="match status" value="1"/>
</dbReference>
<keyword evidence="2" id="KW-0808">Transferase</keyword>
<dbReference type="InterPro" id="IPR011009">
    <property type="entry name" value="Kinase-like_dom_sf"/>
</dbReference>
<dbReference type="Proteomes" id="UP000615446">
    <property type="component" value="Unassembled WGS sequence"/>
</dbReference>
<dbReference type="InterPro" id="IPR051681">
    <property type="entry name" value="Ser/Thr_Kinases-Pseudokinases"/>
</dbReference>
<dbReference type="GO" id="GO:0004674">
    <property type="term" value="F:protein serine/threonine kinase activity"/>
    <property type="evidence" value="ECO:0007669"/>
    <property type="project" value="TreeGrafter"/>
</dbReference>
<name>A0A8H3R415_9GLOM</name>
<dbReference type="PROSITE" id="PS50011">
    <property type="entry name" value="PROTEIN_KINASE_DOM"/>
    <property type="match status" value="1"/>
</dbReference>
<evidence type="ECO:0000259" key="1">
    <source>
        <dbReference type="PROSITE" id="PS50011"/>
    </source>
</evidence>
<dbReference type="Pfam" id="PF07714">
    <property type="entry name" value="PK_Tyr_Ser-Thr"/>
    <property type="match status" value="1"/>
</dbReference>
<gene>
    <name evidence="2" type="ORF">RCL2_002847700</name>
</gene>
<dbReference type="OrthoDB" id="2355416at2759"/>
<feature type="domain" description="Protein kinase" evidence="1">
    <location>
        <begin position="1336"/>
        <end position="1616"/>
    </location>
</feature>
<proteinExistence type="predicted"/>
<evidence type="ECO:0000313" key="2">
    <source>
        <dbReference type="EMBL" id="GET02098.1"/>
    </source>
</evidence>
<dbReference type="PANTHER" id="PTHR44329">
    <property type="entry name" value="SERINE/THREONINE-PROTEIN KINASE TNNI3K-RELATED"/>
    <property type="match status" value="1"/>
</dbReference>